<keyword evidence="2" id="KW-0378">Hydrolase</keyword>
<dbReference type="PANTHER" id="PTHR10858">
    <property type="entry name" value="DEOXYRIBONUCLEASE II"/>
    <property type="match status" value="1"/>
</dbReference>
<organism evidence="4 5">
    <name type="scientific">Blepharisma stoltei</name>
    <dbReference type="NCBI Taxonomy" id="1481888"/>
    <lineage>
        <taxon>Eukaryota</taxon>
        <taxon>Sar</taxon>
        <taxon>Alveolata</taxon>
        <taxon>Ciliophora</taxon>
        <taxon>Postciliodesmatophora</taxon>
        <taxon>Heterotrichea</taxon>
        <taxon>Heterotrichida</taxon>
        <taxon>Blepharismidae</taxon>
        <taxon>Blepharisma</taxon>
    </lineage>
</organism>
<reference evidence="4" key="1">
    <citation type="submission" date="2021-09" db="EMBL/GenBank/DDBJ databases">
        <authorList>
            <consortium name="AG Swart"/>
            <person name="Singh M."/>
            <person name="Singh A."/>
            <person name="Seah K."/>
            <person name="Emmerich C."/>
        </authorList>
    </citation>
    <scope>NUCLEOTIDE SEQUENCE</scope>
    <source>
        <strain evidence="4">ATCC30299</strain>
    </source>
</reference>
<dbReference type="InterPro" id="IPR004947">
    <property type="entry name" value="DNase_II"/>
</dbReference>
<evidence type="ECO:0000256" key="2">
    <source>
        <dbReference type="ARBA" id="ARBA00022801"/>
    </source>
</evidence>
<proteinExistence type="inferred from homology"/>
<keyword evidence="5" id="KW-1185">Reference proteome</keyword>
<sequence length="336" mass="36983">MVKKFLVILIVLCSAYSLDCLTSSGNIAPWWTIIKLPKSTATSPIPGKSYMYLDDKVTTPTVGALPINDTSALFTTLKQLNADTSISYLLYNDEPPTVAQLRGSTYAHAKGVLAYKGSEGIYIIHSTPKFPVLDSSNNIILDIADTQIIYGQNFMCVKLTSSQVFEIAGLMTLNRPQVYYSRIVTSNANITALASNKASSLTISKGSMKFNSGSFQFTYFAKTAASGLDLWENVLSPYFASGFRAETWGRPYQPSYCTPSYEYDELNILTIAIGKYSWKNTNDHSKWGISLVGTQVCYADINRMDSQKSRGGGAICIDYYPLFSAHLSIIATQDKC</sequence>
<comment type="similarity">
    <text evidence="1">Belongs to the DNase II family.</text>
</comment>
<dbReference type="Pfam" id="PF03265">
    <property type="entry name" value="DNase_II"/>
    <property type="match status" value="1"/>
</dbReference>
<keyword evidence="3" id="KW-0732">Signal</keyword>
<dbReference type="PANTHER" id="PTHR10858:SF23">
    <property type="entry name" value="DEOXYRIBONUCLEASE II"/>
    <property type="match status" value="1"/>
</dbReference>
<feature type="chain" id="PRO_5043695309" evidence="3">
    <location>
        <begin position="18"/>
        <end position="336"/>
    </location>
</feature>
<evidence type="ECO:0000313" key="5">
    <source>
        <dbReference type="Proteomes" id="UP001162131"/>
    </source>
</evidence>
<dbReference type="EMBL" id="CAJZBQ010000040">
    <property type="protein sequence ID" value="CAG9326239.1"/>
    <property type="molecule type" value="Genomic_DNA"/>
</dbReference>
<comment type="caution">
    <text evidence="4">The sequence shown here is derived from an EMBL/GenBank/DDBJ whole genome shotgun (WGS) entry which is preliminary data.</text>
</comment>
<name>A0AAU9JM90_9CILI</name>
<dbReference type="Proteomes" id="UP001162131">
    <property type="component" value="Unassembled WGS sequence"/>
</dbReference>
<dbReference type="AlphaFoldDB" id="A0AAU9JM90"/>
<dbReference type="CDD" id="cd09120">
    <property type="entry name" value="PLDc_DNaseII_1"/>
    <property type="match status" value="1"/>
</dbReference>
<accession>A0AAU9JM90</accession>
<feature type="signal peptide" evidence="3">
    <location>
        <begin position="1"/>
        <end position="17"/>
    </location>
</feature>
<dbReference type="GO" id="GO:0004531">
    <property type="term" value="F:deoxyribonuclease II activity"/>
    <property type="evidence" value="ECO:0007669"/>
    <property type="project" value="InterPro"/>
</dbReference>
<evidence type="ECO:0000313" key="4">
    <source>
        <dbReference type="EMBL" id="CAG9326239.1"/>
    </source>
</evidence>
<gene>
    <name evidence="4" type="ORF">BSTOLATCC_MIC40670</name>
</gene>
<protein>
    <submittedName>
        <fullName evidence="4">Uncharacterized protein</fullName>
    </submittedName>
</protein>
<evidence type="ECO:0000256" key="3">
    <source>
        <dbReference type="SAM" id="SignalP"/>
    </source>
</evidence>
<evidence type="ECO:0000256" key="1">
    <source>
        <dbReference type="ARBA" id="ARBA00007527"/>
    </source>
</evidence>